<evidence type="ECO:0000313" key="10">
    <source>
        <dbReference type="Proteomes" id="UP001282284"/>
    </source>
</evidence>
<evidence type="ECO:0000256" key="8">
    <source>
        <dbReference type="HAMAP-Rule" id="MF_00158"/>
    </source>
</evidence>
<feature type="binding site" evidence="8">
    <location>
        <begin position="37"/>
        <end position="44"/>
    </location>
    <ligand>
        <name>ATP</name>
        <dbReference type="ChEBI" id="CHEBI:30616"/>
    </ligand>
</feature>
<sequence>MNVKTNTLQVVHTIEQLRRLLDSMDRSSSTVGFVPTMGYLHEGHLELVKQAKMQNDLVVMSIFVNPTQFGPGEDFESYPRDLNRDSKLAEEAGVDIIFAPSVVEMYPNDGGIRILPGPQANKLCGASRPGHFDGVLQVVLKLFNIVAPDRSYFGMKDAQQLALIETFVRDYNIPTTIVRVPIVRENDGLAKSSRNVNLTSKERQEAPVIYQALQKGIDWLLESVSPEEVERRIAEFITSTSSGAIDYVQVLDYPSLGPVTEETNEMIIACAIKFSTTRLIDNIIMSTKGGYNVSNDDEQ</sequence>
<feature type="binding site" evidence="8">
    <location>
        <begin position="191"/>
        <end position="194"/>
    </location>
    <ligand>
        <name>ATP</name>
        <dbReference type="ChEBI" id="CHEBI:30616"/>
    </ligand>
</feature>
<comment type="subcellular location">
    <subcellularLocation>
        <location evidence="8">Cytoplasm</location>
    </subcellularLocation>
</comment>
<comment type="pathway">
    <text evidence="1 8">Cofactor biosynthesis; (R)-pantothenate biosynthesis; (R)-pantothenate from (R)-pantoate and beta-alanine: step 1/1.</text>
</comment>
<dbReference type="InterPro" id="IPR004821">
    <property type="entry name" value="Cyt_trans-like"/>
</dbReference>
<dbReference type="NCBIfam" id="TIGR00125">
    <property type="entry name" value="cyt_tran_rel"/>
    <property type="match status" value="1"/>
</dbReference>
<comment type="similarity">
    <text evidence="2 8">Belongs to the pantothenate synthetase family.</text>
</comment>
<organism evidence="9 10">
    <name type="scientific">Sporosarcina saromensis</name>
    <dbReference type="NCBI Taxonomy" id="359365"/>
    <lineage>
        <taxon>Bacteria</taxon>
        <taxon>Bacillati</taxon>
        <taxon>Bacillota</taxon>
        <taxon>Bacilli</taxon>
        <taxon>Bacillales</taxon>
        <taxon>Caryophanaceae</taxon>
        <taxon>Sporosarcina</taxon>
    </lineage>
</organism>
<dbReference type="NCBIfam" id="TIGR00018">
    <property type="entry name" value="panC"/>
    <property type="match status" value="1"/>
</dbReference>
<feature type="binding site" evidence="8">
    <location>
        <position position="68"/>
    </location>
    <ligand>
        <name>(R)-pantoate</name>
        <dbReference type="ChEBI" id="CHEBI:15980"/>
    </ligand>
</feature>
<reference evidence="9 10" key="1">
    <citation type="submission" date="2023-06" db="EMBL/GenBank/DDBJ databases">
        <title>Sporosarcina sp. nov., isolated from Korean traditional fermented seafood 'Jeotgal'.</title>
        <authorList>
            <person name="Yang A.I."/>
            <person name="Shin N.-R."/>
        </authorList>
    </citation>
    <scope>NUCLEOTIDE SEQUENCE [LARGE SCALE GENOMIC DNA]</scope>
    <source>
        <strain evidence="9 10">KCTC13119</strain>
    </source>
</reference>
<dbReference type="CDD" id="cd00560">
    <property type="entry name" value="PanC"/>
    <property type="match status" value="1"/>
</dbReference>
<dbReference type="Gene3D" id="3.30.1300.10">
    <property type="entry name" value="Pantoate-beta-alanine ligase, C-terminal domain"/>
    <property type="match status" value="1"/>
</dbReference>
<comment type="caution">
    <text evidence="9">The sequence shown here is derived from an EMBL/GenBank/DDBJ whole genome shotgun (WGS) entry which is preliminary data.</text>
</comment>
<feature type="active site" description="Proton donor" evidence="8">
    <location>
        <position position="44"/>
    </location>
</feature>
<evidence type="ECO:0000256" key="1">
    <source>
        <dbReference type="ARBA" id="ARBA00004990"/>
    </source>
</evidence>
<evidence type="ECO:0000256" key="4">
    <source>
        <dbReference type="ARBA" id="ARBA00022655"/>
    </source>
</evidence>
<dbReference type="InterPro" id="IPR003721">
    <property type="entry name" value="Pantoate_ligase"/>
</dbReference>
<dbReference type="InterPro" id="IPR042176">
    <property type="entry name" value="Pantoate_ligase_C"/>
</dbReference>
<dbReference type="SUPFAM" id="SSF52374">
    <property type="entry name" value="Nucleotidylyl transferase"/>
    <property type="match status" value="1"/>
</dbReference>
<comment type="function">
    <text evidence="8">Catalyzes the condensation of pantoate with beta-alanine in an ATP-dependent reaction via a pantoyl-adenylate intermediate.</text>
</comment>
<comment type="catalytic activity">
    <reaction evidence="7 8">
        <text>(R)-pantoate + beta-alanine + ATP = (R)-pantothenate + AMP + diphosphate + H(+)</text>
        <dbReference type="Rhea" id="RHEA:10912"/>
        <dbReference type="ChEBI" id="CHEBI:15378"/>
        <dbReference type="ChEBI" id="CHEBI:15980"/>
        <dbReference type="ChEBI" id="CHEBI:29032"/>
        <dbReference type="ChEBI" id="CHEBI:30616"/>
        <dbReference type="ChEBI" id="CHEBI:33019"/>
        <dbReference type="ChEBI" id="CHEBI:57966"/>
        <dbReference type="ChEBI" id="CHEBI:456215"/>
        <dbReference type="EC" id="6.3.2.1"/>
    </reaction>
</comment>
<feature type="binding site" evidence="8">
    <location>
        <position position="160"/>
    </location>
    <ligand>
        <name>(R)-pantoate</name>
        <dbReference type="ChEBI" id="CHEBI:15980"/>
    </ligand>
</feature>
<dbReference type="GO" id="GO:0016874">
    <property type="term" value="F:ligase activity"/>
    <property type="evidence" value="ECO:0007669"/>
    <property type="project" value="UniProtKB-KW"/>
</dbReference>
<dbReference type="PANTHER" id="PTHR21299">
    <property type="entry name" value="CYTIDYLATE KINASE/PANTOATE-BETA-ALANINE LIGASE"/>
    <property type="match status" value="1"/>
</dbReference>
<comment type="subunit">
    <text evidence="8">Homodimer.</text>
</comment>
<accession>A0ABU4G5D4</accession>
<evidence type="ECO:0000256" key="3">
    <source>
        <dbReference type="ARBA" id="ARBA00022598"/>
    </source>
</evidence>
<proteinExistence type="inferred from homology"/>
<keyword evidence="5 8" id="KW-0547">Nucleotide-binding</keyword>
<dbReference type="EMBL" id="JAUBDI010000001">
    <property type="protein sequence ID" value="MDW0111602.1"/>
    <property type="molecule type" value="Genomic_DNA"/>
</dbReference>
<evidence type="ECO:0000256" key="2">
    <source>
        <dbReference type="ARBA" id="ARBA00009256"/>
    </source>
</evidence>
<dbReference type="InterPro" id="IPR014729">
    <property type="entry name" value="Rossmann-like_a/b/a_fold"/>
</dbReference>
<dbReference type="Gene3D" id="3.40.50.620">
    <property type="entry name" value="HUPs"/>
    <property type="match status" value="1"/>
</dbReference>
<feature type="binding site" evidence="8">
    <location>
        <position position="68"/>
    </location>
    <ligand>
        <name>beta-alanine</name>
        <dbReference type="ChEBI" id="CHEBI:57966"/>
    </ligand>
</feature>
<evidence type="ECO:0000256" key="7">
    <source>
        <dbReference type="ARBA" id="ARBA00048258"/>
    </source>
</evidence>
<dbReference type="Pfam" id="PF02569">
    <property type="entry name" value="Pantoate_ligase"/>
    <property type="match status" value="1"/>
</dbReference>
<feature type="binding site" evidence="8">
    <location>
        <begin position="154"/>
        <end position="157"/>
    </location>
    <ligand>
        <name>ATP</name>
        <dbReference type="ChEBI" id="CHEBI:30616"/>
    </ligand>
</feature>
<keyword evidence="4 8" id="KW-0566">Pantothenate biosynthesis</keyword>
<keyword evidence="6 8" id="KW-0067">ATP-binding</keyword>
<dbReference type="HAMAP" id="MF_00158">
    <property type="entry name" value="PanC"/>
    <property type="match status" value="1"/>
</dbReference>
<keyword evidence="8" id="KW-0963">Cytoplasm</keyword>
<dbReference type="RefSeq" id="WP_317941497.1">
    <property type="nucleotide sequence ID" value="NZ_JAUBDI010000001.1"/>
</dbReference>
<dbReference type="Proteomes" id="UP001282284">
    <property type="component" value="Unassembled WGS sequence"/>
</dbReference>
<dbReference type="PANTHER" id="PTHR21299:SF1">
    <property type="entry name" value="PANTOATE--BETA-ALANINE LIGASE"/>
    <property type="match status" value="1"/>
</dbReference>
<keyword evidence="10" id="KW-1185">Reference proteome</keyword>
<dbReference type="EC" id="6.3.2.1" evidence="8"/>
<name>A0ABU4G5D4_9BACL</name>
<feature type="binding site" evidence="8">
    <location>
        <position position="183"/>
    </location>
    <ligand>
        <name>ATP</name>
        <dbReference type="ChEBI" id="CHEBI:30616"/>
    </ligand>
</feature>
<gene>
    <name evidence="8 9" type="primary">panC</name>
    <name evidence="9" type="ORF">QT711_00300</name>
</gene>
<protein>
    <recommendedName>
        <fullName evidence="8">Pantothenate synthetase</fullName>
        <shortName evidence="8">PS</shortName>
        <ecNumber evidence="8">6.3.2.1</ecNumber>
    </recommendedName>
    <alternativeName>
        <fullName evidence="8">Pantoate--beta-alanine ligase</fullName>
    </alternativeName>
    <alternativeName>
        <fullName evidence="8">Pantoate-activating enzyme</fullName>
    </alternativeName>
</protein>
<evidence type="ECO:0000256" key="5">
    <source>
        <dbReference type="ARBA" id="ARBA00022741"/>
    </source>
</evidence>
<evidence type="ECO:0000256" key="6">
    <source>
        <dbReference type="ARBA" id="ARBA00022840"/>
    </source>
</evidence>
<keyword evidence="3 8" id="KW-0436">Ligase</keyword>
<comment type="miscellaneous">
    <text evidence="8">The reaction proceeds by a bi uni uni bi ping pong mechanism.</text>
</comment>
<evidence type="ECO:0000313" key="9">
    <source>
        <dbReference type="EMBL" id="MDW0111602.1"/>
    </source>
</evidence>